<feature type="region of interest" description="Disordered" evidence="1">
    <location>
        <begin position="1"/>
        <end position="110"/>
    </location>
</feature>
<dbReference type="AlphaFoldDB" id="A0A9N8JYV9"/>
<keyword evidence="3" id="KW-1185">Reference proteome</keyword>
<gene>
    <name evidence="2" type="ORF">AWRI4233_LOCUS6214</name>
</gene>
<comment type="caution">
    <text evidence="2">The sequence shown here is derived from an EMBL/GenBank/DDBJ whole genome shotgun (WGS) entry which is preliminary data.</text>
</comment>
<dbReference type="EMBL" id="CAIJEO010000008">
    <property type="protein sequence ID" value="CAD0097390.1"/>
    <property type="molecule type" value="Genomic_DNA"/>
</dbReference>
<feature type="compositionally biased region" description="Low complexity" evidence="1">
    <location>
        <begin position="1"/>
        <end position="25"/>
    </location>
</feature>
<feature type="compositionally biased region" description="Basic and acidic residues" evidence="1">
    <location>
        <begin position="29"/>
        <end position="38"/>
    </location>
</feature>
<sequence length="110" mass="11702">MRMTRAQAAALAAAEAEAEGAEPGATNDINEHEYDDTKNGSTTPTGEAQEPEALADLTTNLDTSNAVDDQQELDNVESENQTSEEQTNGNAENSEQEEQQGMLNSTATRA</sequence>
<organism evidence="2 3">
    <name type="scientific">Aureobasidium mustum</name>
    <dbReference type="NCBI Taxonomy" id="2773714"/>
    <lineage>
        <taxon>Eukaryota</taxon>
        <taxon>Fungi</taxon>
        <taxon>Dikarya</taxon>
        <taxon>Ascomycota</taxon>
        <taxon>Pezizomycotina</taxon>
        <taxon>Dothideomycetes</taxon>
        <taxon>Dothideomycetidae</taxon>
        <taxon>Dothideales</taxon>
        <taxon>Saccotheciaceae</taxon>
        <taxon>Aureobasidium</taxon>
    </lineage>
</organism>
<proteinExistence type="predicted"/>
<evidence type="ECO:0000313" key="2">
    <source>
        <dbReference type="EMBL" id="CAD0097390.1"/>
    </source>
</evidence>
<dbReference type="Proteomes" id="UP000714618">
    <property type="component" value="Unassembled WGS sequence"/>
</dbReference>
<feature type="compositionally biased region" description="Polar residues" evidence="1">
    <location>
        <begin position="78"/>
        <end position="110"/>
    </location>
</feature>
<accession>A0A9N8JYV9</accession>
<reference evidence="2" key="1">
    <citation type="submission" date="2020-06" db="EMBL/GenBank/DDBJ databases">
        <authorList>
            <person name="Onetto C."/>
        </authorList>
    </citation>
    <scope>NUCLEOTIDE SEQUENCE</scope>
</reference>
<protein>
    <submittedName>
        <fullName evidence="2">Uncharacterized protein</fullName>
    </submittedName>
</protein>
<feature type="compositionally biased region" description="Polar residues" evidence="1">
    <location>
        <begin position="57"/>
        <end position="68"/>
    </location>
</feature>
<evidence type="ECO:0000313" key="3">
    <source>
        <dbReference type="Proteomes" id="UP000714618"/>
    </source>
</evidence>
<name>A0A9N8JYV9_9PEZI</name>
<evidence type="ECO:0000256" key="1">
    <source>
        <dbReference type="SAM" id="MobiDB-lite"/>
    </source>
</evidence>